<dbReference type="Proteomes" id="UP001556631">
    <property type="component" value="Unassembled WGS sequence"/>
</dbReference>
<evidence type="ECO:0000313" key="2">
    <source>
        <dbReference type="EMBL" id="MEX0427441.1"/>
    </source>
</evidence>
<comment type="caution">
    <text evidence="2">The sequence shown here is derived from an EMBL/GenBank/DDBJ whole genome shotgun (WGS) entry which is preliminary data.</text>
</comment>
<feature type="region of interest" description="Disordered" evidence="1">
    <location>
        <begin position="117"/>
        <end position="168"/>
    </location>
</feature>
<evidence type="ECO:0000256" key="1">
    <source>
        <dbReference type="SAM" id="MobiDB-lite"/>
    </source>
</evidence>
<name>A0ABV3SWX9_9ACTN</name>
<feature type="compositionally biased region" description="Basic and acidic residues" evidence="1">
    <location>
        <begin position="121"/>
        <end position="131"/>
    </location>
</feature>
<feature type="compositionally biased region" description="Acidic residues" evidence="1">
    <location>
        <begin position="132"/>
        <end position="146"/>
    </location>
</feature>
<protein>
    <submittedName>
        <fullName evidence="2">Uncharacterized protein</fullName>
    </submittedName>
</protein>
<keyword evidence="3" id="KW-1185">Reference proteome</keyword>
<gene>
    <name evidence="2" type="ORF">AB3X52_07420</name>
</gene>
<dbReference type="EMBL" id="JBFPJR010000010">
    <property type="protein sequence ID" value="MEX0427441.1"/>
    <property type="molecule type" value="Genomic_DNA"/>
</dbReference>
<proteinExistence type="predicted"/>
<dbReference type="RefSeq" id="WP_367992828.1">
    <property type="nucleotide sequence ID" value="NZ_JBFPJR010000010.1"/>
</dbReference>
<sequence>MSEGPWEDRHDPVGSASEEAAKLFGALGDWAREHGTELASGLAHGFAGLAGHAAAAASAAEHDLADHLATGAPECTYCPICRTVHVVREASPEVRVHLAGAAASLMQAAAAVLHAASSPRPSERDAAVEHIDLDDDDAAAYAEDEDRATGTGDGENDTGPATGPGEEI</sequence>
<evidence type="ECO:0000313" key="3">
    <source>
        <dbReference type="Proteomes" id="UP001556631"/>
    </source>
</evidence>
<accession>A0ABV3SWX9</accession>
<organism evidence="2 3">
    <name type="scientific">Nocardioides eburneus</name>
    <dbReference type="NCBI Taxonomy" id="3231482"/>
    <lineage>
        <taxon>Bacteria</taxon>
        <taxon>Bacillati</taxon>
        <taxon>Actinomycetota</taxon>
        <taxon>Actinomycetes</taxon>
        <taxon>Propionibacteriales</taxon>
        <taxon>Nocardioidaceae</taxon>
        <taxon>Nocardioides</taxon>
    </lineage>
</organism>
<reference evidence="2 3" key="1">
    <citation type="submission" date="2024-07" db="EMBL/GenBank/DDBJ databases">
        <authorList>
            <person name="Lee S."/>
            <person name="Kang M."/>
        </authorList>
    </citation>
    <scope>NUCLEOTIDE SEQUENCE [LARGE SCALE GENOMIC DNA]</scope>
    <source>
        <strain evidence="2 3">DS6</strain>
    </source>
</reference>